<dbReference type="EMBL" id="DS022252">
    <property type="protein sequence ID" value="EWG49017.1"/>
    <property type="molecule type" value="Genomic_DNA"/>
</dbReference>
<reference evidence="2 3" key="1">
    <citation type="journal article" date="2010" name="Nature">
        <title>Comparative genomics reveals mobile pathogenicity chromosomes in Fusarium.</title>
        <authorList>
            <person name="Ma L.J."/>
            <person name="van der Does H.C."/>
            <person name="Borkovich K.A."/>
            <person name="Coleman J.J."/>
            <person name="Daboussi M.J."/>
            <person name="Di Pietro A."/>
            <person name="Dufresne M."/>
            <person name="Freitag M."/>
            <person name="Grabherr M."/>
            <person name="Henrissat B."/>
            <person name="Houterman P.M."/>
            <person name="Kang S."/>
            <person name="Shim W.B."/>
            <person name="Woloshuk C."/>
            <person name="Xie X."/>
            <person name="Xu J.R."/>
            <person name="Antoniw J."/>
            <person name="Baker S.E."/>
            <person name="Bluhm B.H."/>
            <person name="Breakspear A."/>
            <person name="Brown D.W."/>
            <person name="Butchko R.A."/>
            <person name="Chapman S."/>
            <person name="Coulson R."/>
            <person name="Coutinho P.M."/>
            <person name="Danchin E.G."/>
            <person name="Diener A."/>
            <person name="Gale L.R."/>
            <person name="Gardiner D.M."/>
            <person name="Goff S."/>
            <person name="Hammond-Kosack K.E."/>
            <person name="Hilburn K."/>
            <person name="Hua-Van A."/>
            <person name="Jonkers W."/>
            <person name="Kazan K."/>
            <person name="Kodira C.D."/>
            <person name="Koehrsen M."/>
            <person name="Kumar L."/>
            <person name="Lee Y.H."/>
            <person name="Li L."/>
            <person name="Manners J.M."/>
            <person name="Miranda-Saavedra D."/>
            <person name="Mukherjee M."/>
            <person name="Park G."/>
            <person name="Park J."/>
            <person name="Park S.Y."/>
            <person name="Proctor R.H."/>
            <person name="Regev A."/>
            <person name="Ruiz-Roldan M.C."/>
            <person name="Sain D."/>
            <person name="Sakthikumar S."/>
            <person name="Sykes S."/>
            <person name="Schwartz D.C."/>
            <person name="Turgeon B.G."/>
            <person name="Wapinski I."/>
            <person name="Yoder O."/>
            <person name="Young S."/>
            <person name="Zeng Q."/>
            <person name="Zhou S."/>
            <person name="Galagan J."/>
            <person name="Cuomo C.A."/>
            <person name="Kistler H.C."/>
            <person name="Rep M."/>
        </authorList>
    </citation>
    <scope>NUCLEOTIDE SEQUENCE [LARGE SCALE GENOMIC DNA]</scope>
    <source>
        <strain evidence="3">M3125 / FGSC 7600</strain>
    </source>
</reference>
<accession>W7MXD2</accession>
<protein>
    <submittedName>
        <fullName evidence="2">Uncharacterized protein</fullName>
    </submittedName>
</protein>
<evidence type="ECO:0000256" key="1">
    <source>
        <dbReference type="SAM" id="MobiDB-lite"/>
    </source>
</evidence>
<gene>
    <name evidence="2" type="ORF">FVEG_16384</name>
</gene>
<organism evidence="2 3">
    <name type="scientific">Gibberella moniliformis (strain M3125 / FGSC 7600)</name>
    <name type="common">Maize ear and stalk rot fungus</name>
    <name type="synonym">Fusarium verticillioides</name>
    <dbReference type="NCBI Taxonomy" id="334819"/>
    <lineage>
        <taxon>Eukaryota</taxon>
        <taxon>Fungi</taxon>
        <taxon>Dikarya</taxon>
        <taxon>Ascomycota</taxon>
        <taxon>Pezizomycotina</taxon>
        <taxon>Sordariomycetes</taxon>
        <taxon>Hypocreomycetidae</taxon>
        <taxon>Hypocreales</taxon>
        <taxon>Nectriaceae</taxon>
        <taxon>Fusarium</taxon>
        <taxon>Fusarium fujikuroi species complex</taxon>
    </lineage>
</organism>
<evidence type="ECO:0000313" key="2">
    <source>
        <dbReference type="EMBL" id="EWG49017.1"/>
    </source>
</evidence>
<name>W7MXD2_GIBM7</name>
<dbReference type="EMBL" id="CM000587">
    <property type="protein sequence ID" value="EWG49017.1"/>
    <property type="molecule type" value="Genomic_DNA"/>
</dbReference>
<dbReference type="Proteomes" id="UP000009096">
    <property type="component" value="Chromosome 10"/>
</dbReference>
<dbReference type="OrthoDB" id="3565477at2759"/>
<feature type="region of interest" description="Disordered" evidence="1">
    <location>
        <begin position="1"/>
        <end position="36"/>
    </location>
</feature>
<dbReference type="GeneID" id="30073260"/>
<dbReference type="KEGG" id="fvr:FVEG_16384"/>
<proteinExistence type="predicted"/>
<dbReference type="RefSeq" id="XP_018755208.1">
    <property type="nucleotide sequence ID" value="XM_018905628.1"/>
</dbReference>
<evidence type="ECO:0000313" key="3">
    <source>
        <dbReference type="Proteomes" id="UP000009096"/>
    </source>
</evidence>
<dbReference type="AlphaFoldDB" id="W7MXD2"/>
<keyword evidence="3" id="KW-1185">Reference proteome</keyword>
<feature type="compositionally biased region" description="Basic and acidic residues" evidence="1">
    <location>
        <begin position="1"/>
        <end position="10"/>
    </location>
</feature>
<sequence length="180" mass="20334">MRKLTPDDGSFHITAPAQSDADRLLQPGELDFNGSSGQEGLTAELLDMRVNSVDDLLDKLKVRYQMKNRTRTTNCGRTPTRSQTPRAQALRSRRETFGGRSFNGRGFAQTACKLNNCLFKRNGWEPQVTFPYPVSTTSGKALLIPYADWGIEFDTEPGFSRLSHRRHLLRFSRAPQTSPR</sequence>
<dbReference type="VEuPathDB" id="FungiDB:FVEG_16384"/>